<comment type="caution">
    <text evidence="2">The sequence shown here is derived from an EMBL/GenBank/DDBJ whole genome shotgun (WGS) entry which is preliminary data.</text>
</comment>
<keyword evidence="3" id="KW-1185">Reference proteome</keyword>
<evidence type="ECO:0008006" key="4">
    <source>
        <dbReference type="Google" id="ProtNLM"/>
    </source>
</evidence>
<protein>
    <recommendedName>
        <fullName evidence="4">Transmembrane protein</fullName>
    </recommendedName>
</protein>
<keyword evidence="1" id="KW-0812">Transmembrane</keyword>
<dbReference type="AlphaFoldDB" id="A0A2S8AGD5"/>
<dbReference type="Proteomes" id="UP000238042">
    <property type="component" value="Unassembled WGS sequence"/>
</dbReference>
<feature type="transmembrane region" description="Helical" evidence="1">
    <location>
        <begin position="17"/>
        <end position="36"/>
    </location>
</feature>
<reference evidence="2 3" key="1">
    <citation type="submission" date="2018-02" db="EMBL/GenBank/DDBJ databases">
        <title>Genome sequences of Apibacter spp., gut symbionts of Asian honey bees.</title>
        <authorList>
            <person name="Kwong W.K."/>
            <person name="Steele M.I."/>
            <person name="Moran N.A."/>
        </authorList>
    </citation>
    <scope>NUCLEOTIDE SEQUENCE [LARGE SCALE GENOMIC DNA]</scope>
    <source>
        <strain evidence="3">wkB301</strain>
    </source>
</reference>
<evidence type="ECO:0000313" key="2">
    <source>
        <dbReference type="EMBL" id="PQL95326.1"/>
    </source>
</evidence>
<name>A0A2S8AGD5_9FLAO</name>
<accession>A0A2S8AGD5</accession>
<sequence>MYENANSSFYKNIKNRCYFIIFLFSIKVIINIYLLFNQENQLFNIINNSKLITIDCSQDGSFCFIKVKK</sequence>
<proteinExistence type="predicted"/>
<evidence type="ECO:0000313" key="3">
    <source>
        <dbReference type="Proteomes" id="UP000238042"/>
    </source>
</evidence>
<evidence type="ECO:0000256" key="1">
    <source>
        <dbReference type="SAM" id="Phobius"/>
    </source>
</evidence>
<keyword evidence="1" id="KW-1133">Transmembrane helix</keyword>
<organism evidence="2 3">
    <name type="scientific">Apibacter adventoris</name>
    <dbReference type="NCBI Taxonomy" id="1679466"/>
    <lineage>
        <taxon>Bacteria</taxon>
        <taxon>Pseudomonadati</taxon>
        <taxon>Bacteroidota</taxon>
        <taxon>Flavobacteriia</taxon>
        <taxon>Flavobacteriales</taxon>
        <taxon>Weeksellaceae</taxon>
        <taxon>Apibacter</taxon>
    </lineage>
</organism>
<gene>
    <name evidence="2" type="ORF">C4S77_00575</name>
</gene>
<keyword evidence="1" id="KW-0472">Membrane</keyword>
<dbReference type="EMBL" id="PSZM01000001">
    <property type="protein sequence ID" value="PQL95326.1"/>
    <property type="molecule type" value="Genomic_DNA"/>
</dbReference>